<dbReference type="AlphaFoldDB" id="A0AAD9R7Z8"/>
<keyword evidence="3" id="KW-1185">Reference proteome</keyword>
<dbReference type="Proteomes" id="UP001258017">
    <property type="component" value="Unassembled WGS sequence"/>
</dbReference>
<comment type="caution">
    <text evidence="2">The sequence shown here is derived from an EMBL/GenBank/DDBJ whole genome shotgun (WGS) entry which is preliminary data.</text>
</comment>
<organism evidence="2 3">
    <name type="scientific">Odynerus spinipes</name>
    <dbReference type="NCBI Taxonomy" id="1348599"/>
    <lineage>
        <taxon>Eukaryota</taxon>
        <taxon>Metazoa</taxon>
        <taxon>Ecdysozoa</taxon>
        <taxon>Arthropoda</taxon>
        <taxon>Hexapoda</taxon>
        <taxon>Insecta</taxon>
        <taxon>Pterygota</taxon>
        <taxon>Neoptera</taxon>
        <taxon>Endopterygota</taxon>
        <taxon>Hymenoptera</taxon>
        <taxon>Apocrita</taxon>
        <taxon>Aculeata</taxon>
        <taxon>Vespoidea</taxon>
        <taxon>Vespidae</taxon>
        <taxon>Eumeninae</taxon>
        <taxon>Odynerus</taxon>
    </lineage>
</organism>
<proteinExistence type="predicted"/>
<reference evidence="2" key="1">
    <citation type="submission" date="2021-08" db="EMBL/GenBank/DDBJ databases">
        <authorList>
            <person name="Misof B."/>
            <person name="Oliver O."/>
            <person name="Podsiadlowski L."/>
            <person name="Donath A."/>
            <person name="Peters R."/>
            <person name="Mayer C."/>
            <person name="Rust J."/>
            <person name="Gunkel S."/>
            <person name="Lesny P."/>
            <person name="Martin S."/>
            <person name="Oeyen J.P."/>
            <person name="Petersen M."/>
            <person name="Panagiotis P."/>
            <person name="Wilbrandt J."/>
            <person name="Tanja T."/>
        </authorList>
    </citation>
    <scope>NUCLEOTIDE SEQUENCE</scope>
    <source>
        <strain evidence="2">GBR_01_08_01A</strain>
        <tissue evidence="2">Thorax + abdomen</tissue>
    </source>
</reference>
<feature type="region of interest" description="Disordered" evidence="1">
    <location>
        <begin position="98"/>
        <end position="117"/>
    </location>
</feature>
<accession>A0AAD9R7Z8</accession>
<evidence type="ECO:0000313" key="2">
    <source>
        <dbReference type="EMBL" id="KAK2574813.1"/>
    </source>
</evidence>
<evidence type="ECO:0000256" key="1">
    <source>
        <dbReference type="SAM" id="MobiDB-lite"/>
    </source>
</evidence>
<name>A0AAD9R7Z8_9HYME</name>
<feature type="non-terminal residue" evidence="2">
    <location>
        <position position="265"/>
    </location>
</feature>
<reference evidence="2" key="2">
    <citation type="journal article" date="2023" name="Commun. Biol.">
        <title>Intrasexual cuticular hydrocarbon dimorphism in a wasp sheds light on hydrocarbon biosynthesis genes in Hymenoptera.</title>
        <authorList>
            <person name="Moris V.C."/>
            <person name="Podsiadlowski L."/>
            <person name="Martin S."/>
            <person name="Oeyen J.P."/>
            <person name="Donath A."/>
            <person name="Petersen M."/>
            <person name="Wilbrandt J."/>
            <person name="Misof B."/>
            <person name="Liedtke D."/>
            <person name="Thamm M."/>
            <person name="Scheiner R."/>
            <person name="Schmitt T."/>
            <person name="Niehuis O."/>
        </authorList>
    </citation>
    <scope>NUCLEOTIDE SEQUENCE</scope>
    <source>
        <strain evidence="2">GBR_01_08_01A</strain>
    </source>
</reference>
<gene>
    <name evidence="2" type="ORF">KPH14_013073</name>
</gene>
<sequence length="265" mass="30956">MSPFNGKGTEETNSADQYVVLDSTDLEALLEQFGNNDHSSIIIDLLKQFHEMLLARAAQNKSIFERDNLILESQTRLKETIDRLTELVIENIKRADEERKRADEERKRADEERKRREERYHDIMKSLDEIKSMLQQQKKSRREKCLAIINIEPGYKWYIVQRQRPDFDKAIASLLRKYAKRNPTVLKKWYGIPETVNVGESLKLRLDHGSGDDDGGNLRWLSRGNILSVVHRDEEAGPFYTNETILQETEAILRANERIEVSNEI</sequence>
<dbReference type="EMBL" id="JAIFRP010004779">
    <property type="protein sequence ID" value="KAK2574813.1"/>
    <property type="molecule type" value="Genomic_DNA"/>
</dbReference>
<protein>
    <submittedName>
        <fullName evidence="2">Uncharacterized protein</fullName>
    </submittedName>
</protein>
<evidence type="ECO:0000313" key="3">
    <source>
        <dbReference type="Proteomes" id="UP001258017"/>
    </source>
</evidence>